<dbReference type="InterPro" id="IPR004509">
    <property type="entry name" value="Competence_ComEA_HhH"/>
</dbReference>
<dbReference type="InterPro" id="IPR051675">
    <property type="entry name" value="Endo/Exo/Phosphatase_dom_1"/>
</dbReference>
<evidence type="ECO:0000313" key="5">
    <source>
        <dbReference type="Proteomes" id="UP001466893"/>
    </source>
</evidence>
<feature type="region of interest" description="Disordered" evidence="1">
    <location>
        <begin position="27"/>
        <end position="67"/>
    </location>
</feature>
<dbReference type="InterPro" id="IPR003583">
    <property type="entry name" value="Hlx-hairpin-Hlx_DNA-bd_motif"/>
</dbReference>
<feature type="domain" description="Helix-hairpin-helix DNA-binding motif class 1" evidence="3">
    <location>
        <begin position="104"/>
        <end position="123"/>
    </location>
</feature>
<sequence>MKYGIRALLITMTIACATLSHDALAASSAGAKPPAVQSKSDTASSSQAKAQDAAKSAEDEGGTRISINSATAEELSKVMKGVGMKKAQAIVSYRNEYGPFKTVEDLKQVPGMGGTLVERNLANLKL</sequence>
<dbReference type="Gene3D" id="1.10.150.280">
    <property type="entry name" value="AF1531-like domain"/>
    <property type="match status" value="1"/>
</dbReference>
<dbReference type="Pfam" id="PF12836">
    <property type="entry name" value="HHH_3"/>
    <property type="match status" value="1"/>
</dbReference>
<dbReference type="PANTHER" id="PTHR21180">
    <property type="entry name" value="ENDONUCLEASE/EXONUCLEASE/PHOSPHATASE FAMILY DOMAIN-CONTAINING PROTEIN 1"/>
    <property type="match status" value="1"/>
</dbReference>
<keyword evidence="5" id="KW-1185">Reference proteome</keyword>
<feature type="chain" id="PRO_5046371116" evidence="2">
    <location>
        <begin position="26"/>
        <end position="126"/>
    </location>
</feature>
<dbReference type="NCBIfam" id="TIGR00426">
    <property type="entry name" value="competence protein ComEA helix-hairpin-helix repeat region"/>
    <property type="match status" value="1"/>
</dbReference>
<protein>
    <submittedName>
        <fullName evidence="4">Helix-hairpin-helix domain-containing protein</fullName>
    </submittedName>
</protein>
<name>A0ABZ3B1W1_9ENTR</name>
<organism evidence="4 5">
    <name type="scientific">Kosakonia calanthes</name>
    <dbReference type="NCBI Taxonomy" id="3139408"/>
    <lineage>
        <taxon>Bacteria</taxon>
        <taxon>Pseudomonadati</taxon>
        <taxon>Pseudomonadota</taxon>
        <taxon>Gammaproteobacteria</taxon>
        <taxon>Enterobacterales</taxon>
        <taxon>Enterobacteriaceae</taxon>
        <taxon>Kosakonia</taxon>
    </lineage>
</organism>
<dbReference type="PANTHER" id="PTHR21180:SF32">
    <property type="entry name" value="ENDONUCLEASE_EXONUCLEASE_PHOSPHATASE FAMILY DOMAIN-CONTAINING PROTEIN 1"/>
    <property type="match status" value="1"/>
</dbReference>
<dbReference type="SUPFAM" id="SSF47781">
    <property type="entry name" value="RuvA domain 2-like"/>
    <property type="match status" value="1"/>
</dbReference>
<feature type="compositionally biased region" description="Low complexity" evidence="1">
    <location>
        <begin position="37"/>
        <end position="54"/>
    </location>
</feature>
<dbReference type="RefSeq" id="WP_342321866.1">
    <property type="nucleotide sequence ID" value="NZ_CP151800.1"/>
</dbReference>
<evidence type="ECO:0000256" key="1">
    <source>
        <dbReference type="SAM" id="MobiDB-lite"/>
    </source>
</evidence>
<dbReference type="SMART" id="SM00278">
    <property type="entry name" value="HhH1"/>
    <property type="match status" value="2"/>
</dbReference>
<reference evidence="4 5" key="1">
    <citation type="submission" date="2024-04" db="EMBL/GenBank/DDBJ databases">
        <title>Kosakonia calanthae sp. nov., a halophilic bacterium isolated from leaves of Calanthe tiplacata.</title>
        <authorList>
            <person name="Wu P."/>
        </authorList>
    </citation>
    <scope>NUCLEOTIDE SEQUENCE [LARGE SCALE GENOMIC DNA]</scope>
    <source>
        <strain evidence="4 5">BYX6</strain>
    </source>
</reference>
<accession>A0ABZ3B1W1</accession>
<gene>
    <name evidence="4" type="ORF">AAEY27_16645</name>
</gene>
<dbReference type="InterPro" id="IPR010994">
    <property type="entry name" value="RuvA_2-like"/>
</dbReference>
<feature type="signal peptide" evidence="2">
    <location>
        <begin position="1"/>
        <end position="25"/>
    </location>
</feature>
<proteinExistence type="predicted"/>
<evidence type="ECO:0000313" key="4">
    <source>
        <dbReference type="EMBL" id="WZV97280.1"/>
    </source>
</evidence>
<evidence type="ECO:0000256" key="2">
    <source>
        <dbReference type="SAM" id="SignalP"/>
    </source>
</evidence>
<dbReference type="EMBL" id="CP151800">
    <property type="protein sequence ID" value="WZV97280.1"/>
    <property type="molecule type" value="Genomic_DNA"/>
</dbReference>
<keyword evidence="2" id="KW-0732">Signal</keyword>
<dbReference type="Proteomes" id="UP001466893">
    <property type="component" value="Chromosome"/>
</dbReference>
<evidence type="ECO:0000259" key="3">
    <source>
        <dbReference type="SMART" id="SM00278"/>
    </source>
</evidence>
<feature type="domain" description="Helix-hairpin-helix DNA-binding motif class 1" evidence="3">
    <location>
        <begin position="73"/>
        <end position="93"/>
    </location>
</feature>